<proteinExistence type="predicted"/>
<accession>A0ACB9GX58</accession>
<dbReference type="EMBL" id="CM042030">
    <property type="protein sequence ID" value="KAI3787550.1"/>
    <property type="molecule type" value="Genomic_DNA"/>
</dbReference>
<sequence length="110" mass="11831">MEESSSDDIRTPLIQGIYNDEEENSPIKQVALPYLPPTMRHFQFSPSECGSWGHFPASSCLFSTSSSGTVLSLLASPPSPLRSPSSHSVNSWPPKSPIGCSLKDHVGSSL</sequence>
<organism evidence="1 2">
    <name type="scientific">Smallanthus sonchifolius</name>
    <dbReference type="NCBI Taxonomy" id="185202"/>
    <lineage>
        <taxon>Eukaryota</taxon>
        <taxon>Viridiplantae</taxon>
        <taxon>Streptophyta</taxon>
        <taxon>Embryophyta</taxon>
        <taxon>Tracheophyta</taxon>
        <taxon>Spermatophyta</taxon>
        <taxon>Magnoliopsida</taxon>
        <taxon>eudicotyledons</taxon>
        <taxon>Gunneridae</taxon>
        <taxon>Pentapetalae</taxon>
        <taxon>asterids</taxon>
        <taxon>campanulids</taxon>
        <taxon>Asterales</taxon>
        <taxon>Asteraceae</taxon>
        <taxon>Asteroideae</taxon>
        <taxon>Heliantheae alliance</taxon>
        <taxon>Millerieae</taxon>
        <taxon>Smallanthus</taxon>
    </lineage>
</organism>
<name>A0ACB9GX58_9ASTR</name>
<comment type="caution">
    <text evidence="1">The sequence shown here is derived from an EMBL/GenBank/DDBJ whole genome shotgun (WGS) entry which is preliminary data.</text>
</comment>
<evidence type="ECO:0000313" key="1">
    <source>
        <dbReference type="EMBL" id="KAI3787550.1"/>
    </source>
</evidence>
<reference evidence="1 2" key="2">
    <citation type="journal article" date="2022" name="Mol. Ecol. Resour.">
        <title>The genomes of chicory, endive, great burdock and yacon provide insights into Asteraceae paleo-polyploidization history and plant inulin production.</title>
        <authorList>
            <person name="Fan W."/>
            <person name="Wang S."/>
            <person name="Wang H."/>
            <person name="Wang A."/>
            <person name="Jiang F."/>
            <person name="Liu H."/>
            <person name="Zhao H."/>
            <person name="Xu D."/>
            <person name="Zhang Y."/>
        </authorList>
    </citation>
    <scope>NUCLEOTIDE SEQUENCE [LARGE SCALE GENOMIC DNA]</scope>
    <source>
        <strain evidence="2">cv. Yunnan</strain>
        <tissue evidence="1">Leaves</tissue>
    </source>
</reference>
<dbReference type="Proteomes" id="UP001056120">
    <property type="component" value="Linkage Group LG13"/>
</dbReference>
<evidence type="ECO:0000313" key="2">
    <source>
        <dbReference type="Proteomes" id="UP001056120"/>
    </source>
</evidence>
<protein>
    <submittedName>
        <fullName evidence="1">Uncharacterized protein</fullName>
    </submittedName>
</protein>
<keyword evidence="2" id="KW-1185">Reference proteome</keyword>
<reference evidence="2" key="1">
    <citation type="journal article" date="2022" name="Mol. Ecol. Resour.">
        <title>The genomes of chicory, endive, great burdock and yacon provide insights into Asteraceae palaeo-polyploidization history and plant inulin production.</title>
        <authorList>
            <person name="Fan W."/>
            <person name="Wang S."/>
            <person name="Wang H."/>
            <person name="Wang A."/>
            <person name="Jiang F."/>
            <person name="Liu H."/>
            <person name="Zhao H."/>
            <person name="Xu D."/>
            <person name="Zhang Y."/>
        </authorList>
    </citation>
    <scope>NUCLEOTIDE SEQUENCE [LARGE SCALE GENOMIC DNA]</scope>
    <source>
        <strain evidence="2">cv. Yunnan</strain>
    </source>
</reference>
<gene>
    <name evidence="1" type="ORF">L1987_42100</name>
</gene>